<reference evidence="3 4" key="1">
    <citation type="submission" date="2018-06" db="EMBL/GenBank/DDBJ databases">
        <title>Genomic Encyclopedia of Archaeal and Bacterial Type Strains, Phase II (KMG-II): from individual species to whole genera.</title>
        <authorList>
            <person name="Goeker M."/>
        </authorList>
    </citation>
    <scope>NUCLEOTIDE SEQUENCE [LARGE SCALE GENOMIC DNA]</scope>
    <source>
        <strain evidence="3 4">KACC 16626</strain>
    </source>
</reference>
<name>A0A318TJC4_9BACL</name>
<dbReference type="OrthoDB" id="9808690at2"/>
<dbReference type="EMBL" id="QJTJ01000027">
    <property type="protein sequence ID" value="PYF03947.1"/>
    <property type="molecule type" value="Genomic_DNA"/>
</dbReference>
<keyword evidence="1" id="KW-1133">Transmembrane helix</keyword>
<dbReference type="Proteomes" id="UP000247416">
    <property type="component" value="Unassembled WGS sequence"/>
</dbReference>
<evidence type="ECO:0000313" key="4">
    <source>
        <dbReference type="Proteomes" id="UP000247416"/>
    </source>
</evidence>
<feature type="transmembrane region" description="Helical" evidence="1">
    <location>
        <begin position="67"/>
        <end position="84"/>
    </location>
</feature>
<dbReference type="Pfam" id="PF07853">
    <property type="entry name" value="DUF1648"/>
    <property type="match status" value="1"/>
</dbReference>
<keyword evidence="4" id="KW-1185">Reference proteome</keyword>
<evidence type="ECO:0000313" key="3">
    <source>
        <dbReference type="EMBL" id="PYF03947.1"/>
    </source>
</evidence>
<dbReference type="InterPro" id="IPR012867">
    <property type="entry name" value="DUF1648"/>
</dbReference>
<feature type="transmembrane region" description="Helical" evidence="1">
    <location>
        <begin position="142"/>
        <end position="163"/>
    </location>
</feature>
<organism evidence="3 4">
    <name type="scientific">Ureibacillus chungkukjangi</name>
    <dbReference type="NCBI Taxonomy" id="1202712"/>
    <lineage>
        <taxon>Bacteria</taxon>
        <taxon>Bacillati</taxon>
        <taxon>Bacillota</taxon>
        <taxon>Bacilli</taxon>
        <taxon>Bacillales</taxon>
        <taxon>Caryophanaceae</taxon>
        <taxon>Ureibacillus</taxon>
    </lineage>
</organism>
<feature type="transmembrane region" description="Helical" evidence="1">
    <location>
        <begin position="115"/>
        <end position="136"/>
    </location>
</feature>
<sequence length="169" mass="19481">MKKYLPYRPVLYLPKTKSERIMDIIGITLFLGAILFVGVNWGNIPESIPAHFNIEGEIDRWGSKYEFIFLPIIAVFLFVIMSLLEKAPHMHNYPDRINEENVEQFYLHSRKLLNIVKNFCLILFAYLIVQIGRVAIGGIERFSIGLVPIILIILFGTIGIGIYRQSKIK</sequence>
<dbReference type="AlphaFoldDB" id="A0A318TJC4"/>
<keyword evidence="1" id="KW-0472">Membrane</keyword>
<accession>A0A318TJC4</accession>
<gene>
    <name evidence="3" type="ORF">BJ095_12721</name>
</gene>
<keyword evidence="1" id="KW-0812">Transmembrane</keyword>
<feature type="transmembrane region" description="Helical" evidence="1">
    <location>
        <begin position="21"/>
        <end position="41"/>
    </location>
</feature>
<protein>
    <submittedName>
        <fullName evidence="3">Uncharacterized protein DUF1648</fullName>
    </submittedName>
</protein>
<comment type="caution">
    <text evidence="3">The sequence shown here is derived from an EMBL/GenBank/DDBJ whole genome shotgun (WGS) entry which is preliminary data.</text>
</comment>
<evidence type="ECO:0000259" key="2">
    <source>
        <dbReference type="Pfam" id="PF07853"/>
    </source>
</evidence>
<proteinExistence type="predicted"/>
<evidence type="ECO:0000256" key="1">
    <source>
        <dbReference type="SAM" id="Phobius"/>
    </source>
</evidence>
<dbReference type="RefSeq" id="WP_107934883.1">
    <property type="nucleotide sequence ID" value="NZ_CP085009.1"/>
</dbReference>
<feature type="domain" description="DUF1648" evidence="2">
    <location>
        <begin position="29"/>
        <end position="74"/>
    </location>
</feature>